<dbReference type="Pfam" id="PF06749">
    <property type="entry name" value="DUF1218"/>
    <property type="match status" value="1"/>
</dbReference>
<dbReference type="AlphaFoldDB" id="A0AAV6NQA7"/>
<keyword evidence="2" id="KW-1133">Transmembrane helix</keyword>
<name>A0AAV6NQA7_9ROSI</name>
<accession>A0AAV6NQA7</accession>
<evidence type="ECO:0000313" key="3">
    <source>
        <dbReference type="EMBL" id="KAG6601276.1"/>
    </source>
</evidence>
<protein>
    <submittedName>
        <fullName evidence="3">Uncharacterized protein</fullName>
    </submittedName>
</protein>
<sequence length="697" mass="78024">MLGMGVRFGRGRGEDRFYDSSRARKGLLSRQNDRLRRPQQHASATTPSRAVSDVFVPSSITTRPGGRLESYEATEPVAISNPQPAVSLLSNLERFLQSTTPSVPSQFLSKSAWRGCRMRDSETQPYFVLGDLWEAFKEWSAYGTGVPLLLNNTDGVVQYYVPYLSGIQLYAMESSTRPRRWCEESDSDSSSDGSSDSETKRRIKHSREPPHHSDPFITTPFRMDRLSLRDQHLGLHQDCSSDEAESFNSQGRLLFEYLERDLPYLREPLADKISDLASRFPQLKTMRSCDLLPHSWISVAWYPIYRIPTGQTLKDLDACFLTYHYLHTPIRSPRSPQMPSVTYPCRADGAKKIPLRIFGLASYKFNGSSLWMRNGGVEHQLANVLSKAADEWLRSLQVNHPDFQFFSRQIDDSGGQEEEGLSALEDPTVKIKAENQNSVVRVVTKSRPRQPSQEKQKAQLRRRTKIVEFHQKQIKFQILKPLTLVFFLLETHQKRKGQIMALSAIVLVTITSLHLIAFVLAVGAERRRSTAKVVPDEYDEYTYCVYGTDASTVYGLSAFGLLLISQAVVNGVTRCFCCGKGLISGKATTVAIFFFVFSWISFVGAEIGLLAGSARNAYHTKYRAAFGGEDLSCATLRKGVFAGAGAMTVLSMVGSILYYWAHSKADTGGWQKQQNEGGVGLAAPAHDLKQNAQIDKA</sequence>
<feature type="transmembrane region" description="Helical" evidence="2">
    <location>
        <begin position="640"/>
        <end position="661"/>
    </location>
</feature>
<feature type="compositionally biased region" description="Basic and acidic residues" evidence="1">
    <location>
        <begin position="13"/>
        <end position="22"/>
    </location>
</feature>
<feature type="transmembrane region" description="Helical" evidence="2">
    <location>
        <begin position="590"/>
        <end position="611"/>
    </location>
</feature>
<dbReference type="EMBL" id="JAGKQH010000004">
    <property type="protein sequence ID" value="KAG6601276.1"/>
    <property type="molecule type" value="Genomic_DNA"/>
</dbReference>
<feature type="compositionally biased region" description="Polar residues" evidence="1">
    <location>
        <begin position="40"/>
        <end position="49"/>
    </location>
</feature>
<dbReference type="InterPro" id="IPR008507">
    <property type="entry name" value="DUF789"/>
</dbReference>
<proteinExistence type="predicted"/>
<organism evidence="3 4">
    <name type="scientific">Cucurbita argyrosperma subsp. sororia</name>
    <dbReference type="NCBI Taxonomy" id="37648"/>
    <lineage>
        <taxon>Eukaryota</taxon>
        <taxon>Viridiplantae</taxon>
        <taxon>Streptophyta</taxon>
        <taxon>Embryophyta</taxon>
        <taxon>Tracheophyta</taxon>
        <taxon>Spermatophyta</taxon>
        <taxon>Magnoliopsida</taxon>
        <taxon>eudicotyledons</taxon>
        <taxon>Gunneridae</taxon>
        <taxon>Pentapetalae</taxon>
        <taxon>rosids</taxon>
        <taxon>fabids</taxon>
        <taxon>Cucurbitales</taxon>
        <taxon>Cucurbitaceae</taxon>
        <taxon>Cucurbiteae</taxon>
        <taxon>Cucurbita</taxon>
    </lineage>
</organism>
<feature type="transmembrane region" description="Helical" evidence="2">
    <location>
        <begin position="499"/>
        <end position="522"/>
    </location>
</feature>
<evidence type="ECO:0000313" key="4">
    <source>
        <dbReference type="Proteomes" id="UP000685013"/>
    </source>
</evidence>
<keyword evidence="4" id="KW-1185">Reference proteome</keyword>
<dbReference type="InterPro" id="IPR009606">
    <property type="entry name" value="DEAL/Modifying_wall_lignin1/2"/>
</dbReference>
<gene>
    <name evidence="3" type="ORF">SDJN03_06509</name>
</gene>
<evidence type="ECO:0000256" key="2">
    <source>
        <dbReference type="SAM" id="Phobius"/>
    </source>
</evidence>
<comment type="caution">
    <text evidence="3">The sequence shown here is derived from an EMBL/GenBank/DDBJ whole genome shotgun (WGS) entry which is preliminary data.</text>
</comment>
<dbReference type="PANTHER" id="PTHR31343">
    <property type="entry name" value="T15D22.8"/>
    <property type="match status" value="1"/>
</dbReference>
<feature type="non-terminal residue" evidence="3">
    <location>
        <position position="1"/>
    </location>
</feature>
<dbReference type="PANTHER" id="PTHR31343:SF42">
    <property type="entry name" value="T15D22.8"/>
    <property type="match status" value="1"/>
</dbReference>
<feature type="region of interest" description="Disordered" evidence="1">
    <location>
        <begin position="181"/>
        <end position="218"/>
    </location>
</feature>
<dbReference type="Proteomes" id="UP000685013">
    <property type="component" value="Chromosome 4"/>
</dbReference>
<evidence type="ECO:0000256" key="1">
    <source>
        <dbReference type="SAM" id="MobiDB-lite"/>
    </source>
</evidence>
<feature type="region of interest" description="Disordered" evidence="1">
    <location>
        <begin position="13"/>
        <end position="50"/>
    </location>
</feature>
<keyword evidence="2" id="KW-0812">Transmembrane</keyword>
<keyword evidence="2" id="KW-0472">Membrane</keyword>
<reference evidence="3 4" key="1">
    <citation type="journal article" date="2021" name="Hortic Res">
        <title>The domestication of Cucurbita argyrosperma as revealed by the genome of its wild relative.</title>
        <authorList>
            <person name="Barrera-Redondo J."/>
            <person name="Sanchez-de la Vega G."/>
            <person name="Aguirre-Liguori J.A."/>
            <person name="Castellanos-Morales G."/>
            <person name="Gutierrez-Guerrero Y.T."/>
            <person name="Aguirre-Dugua X."/>
            <person name="Aguirre-Planter E."/>
            <person name="Tenaillon M.I."/>
            <person name="Lira-Saade R."/>
            <person name="Eguiarte L.E."/>
        </authorList>
    </citation>
    <scope>NUCLEOTIDE SEQUENCE [LARGE SCALE GENOMIC DNA]</scope>
    <source>
        <strain evidence="3">JBR-2021</strain>
    </source>
</reference>
<dbReference type="Pfam" id="PF05623">
    <property type="entry name" value="DUF789"/>
    <property type="match status" value="1"/>
</dbReference>